<reference evidence="1" key="1">
    <citation type="submission" date="2020-06" db="EMBL/GenBank/DDBJ databases">
        <authorList>
            <person name="Li T."/>
            <person name="Hu X."/>
            <person name="Zhang T."/>
            <person name="Song X."/>
            <person name="Zhang H."/>
            <person name="Dai N."/>
            <person name="Sheng W."/>
            <person name="Hou X."/>
            <person name="Wei L."/>
        </authorList>
    </citation>
    <scope>NUCLEOTIDE SEQUENCE</scope>
    <source>
        <strain evidence="1">G01</strain>
        <tissue evidence="1">Leaf</tissue>
    </source>
</reference>
<dbReference type="EMBL" id="JACGWK010000001">
    <property type="protein sequence ID" value="KAL0381672.1"/>
    <property type="molecule type" value="Genomic_DNA"/>
</dbReference>
<reference evidence="1" key="2">
    <citation type="journal article" date="2024" name="Plant">
        <title>Genomic evolution and insights into agronomic trait innovations of Sesamum species.</title>
        <authorList>
            <person name="Miao H."/>
            <person name="Wang L."/>
            <person name="Qu L."/>
            <person name="Liu H."/>
            <person name="Sun Y."/>
            <person name="Le M."/>
            <person name="Wang Q."/>
            <person name="Wei S."/>
            <person name="Zheng Y."/>
            <person name="Lin W."/>
            <person name="Duan Y."/>
            <person name="Cao H."/>
            <person name="Xiong S."/>
            <person name="Wang X."/>
            <person name="Wei L."/>
            <person name="Li C."/>
            <person name="Ma Q."/>
            <person name="Ju M."/>
            <person name="Zhao R."/>
            <person name="Li G."/>
            <person name="Mu C."/>
            <person name="Tian Q."/>
            <person name="Mei H."/>
            <person name="Zhang T."/>
            <person name="Gao T."/>
            <person name="Zhang H."/>
        </authorList>
    </citation>
    <scope>NUCLEOTIDE SEQUENCE</scope>
    <source>
        <strain evidence="1">G01</strain>
    </source>
</reference>
<name>A0AAW2RNL8_9LAMI</name>
<proteinExistence type="predicted"/>
<comment type="caution">
    <text evidence="1">The sequence shown here is derived from an EMBL/GenBank/DDBJ whole genome shotgun (WGS) entry which is preliminary data.</text>
</comment>
<accession>A0AAW2RNL8</accession>
<dbReference type="AlphaFoldDB" id="A0AAW2RNL8"/>
<protein>
    <submittedName>
        <fullName evidence="1">Kinesin-like protein KIN-14A</fullName>
    </submittedName>
</protein>
<organism evidence="1">
    <name type="scientific">Sesamum angustifolium</name>
    <dbReference type="NCBI Taxonomy" id="2727405"/>
    <lineage>
        <taxon>Eukaryota</taxon>
        <taxon>Viridiplantae</taxon>
        <taxon>Streptophyta</taxon>
        <taxon>Embryophyta</taxon>
        <taxon>Tracheophyta</taxon>
        <taxon>Spermatophyta</taxon>
        <taxon>Magnoliopsida</taxon>
        <taxon>eudicotyledons</taxon>
        <taxon>Gunneridae</taxon>
        <taxon>Pentapetalae</taxon>
        <taxon>asterids</taxon>
        <taxon>lamiids</taxon>
        <taxon>Lamiales</taxon>
        <taxon>Pedaliaceae</taxon>
        <taxon>Sesamum</taxon>
    </lineage>
</organism>
<sequence length="74" mass="8538">MGEQKGSNNRWNWEVAGFEPRRSVEQRDDYRRASVAPSLGRRYSMSISSHSELSQHAVSSKLMRLKDKVKVCLL</sequence>
<evidence type="ECO:0000313" key="1">
    <source>
        <dbReference type="EMBL" id="KAL0381672.1"/>
    </source>
</evidence>
<gene>
    <name evidence="1" type="ORF">Sangu_0231500</name>
</gene>